<keyword evidence="5" id="KW-0808">Transferase</keyword>
<keyword evidence="1" id="KW-1133">Transmembrane helix</keyword>
<evidence type="ECO:0000313" key="5">
    <source>
        <dbReference type="EMBL" id="KFB00855.1"/>
    </source>
</evidence>
<gene>
    <name evidence="5" type="ORF">IA57_10425</name>
</gene>
<comment type="caution">
    <text evidence="5">The sequence shown here is derived from an EMBL/GenBank/DDBJ whole genome shotgun (WGS) entry which is preliminary data.</text>
</comment>
<evidence type="ECO:0000313" key="6">
    <source>
        <dbReference type="Proteomes" id="UP000028521"/>
    </source>
</evidence>
<dbReference type="eggNOG" id="COG2972">
    <property type="taxonomic scope" value="Bacteria"/>
</dbReference>
<dbReference type="Gene3D" id="2.130.10.10">
    <property type="entry name" value="YVTN repeat-like/Quinoprotein amine dehydrogenase"/>
    <property type="match status" value="3"/>
</dbReference>
<dbReference type="STRING" id="1197477.IA57_10425"/>
<evidence type="ECO:0000259" key="3">
    <source>
        <dbReference type="Pfam" id="PF06580"/>
    </source>
</evidence>
<name>A0A084TJG9_9FLAO</name>
<evidence type="ECO:0000259" key="4">
    <source>
        <dbReference type="Pfam" id="PF07495"/>
    </source>
</evidence>
<keyword evidence="6" id="KW-1185">Reference proteome</keyword>
<keyword evidence="2" id="KW-0732">Signal</keyword>
<dbReference type="Proteomes" id="UP000028521">
    <property type="component" value="Unassembled WGS sequence"/>
</dbReference>
<dbReference type="Pfam" id="PF06580">
    <property type="entry name" value="His_kinase"/>
    <property type="match status" value="1"/>
</dbReference>
<proteinExistence type="predicted"/>
<dbReference type="InterPro" id="IPR011123">
    <property type="entry name" value="Y_Y_Y"/>
</dbReference>
<dbReference type="Gene3D" id="2.60.40.10">
    <property type="entry name" value="Immunoglobulins"/>
    <property type="match status" value="1"/>
</dbReference>
<organism evidence="5 6">
    <name type="scientific">Mangrovimonas yunxiaonensis</name>
    <dbReference type="NCBI Taxonomy" id="1197477"/>
    <lineage>
        <taxon>Bacteria</taxon>
        <taxon>Pseudomonadati</taxon>
        <taxon>Bacteroidota</taxon>
        <taxon>Flavobacteriia</taxon>
        <taxon>Flavobacteriales</taxon>
        <taxon>Flavobacteriaceae</taxon>
        <taxon>Mangrovimonas</taxon>
    </lineage>
</organism>
<sequence length="972" mass="113772">MQLIIRYILLFSLLGFGNAIDAQNPVVQHMSKISNLPDVEFYDILEDNNHYIWLAADKGLYRYNGKIYQKFTNSKQRVNSLFQLKLDEKGRLWCINLYGQLFYIENDKLTLFYDANELVKGQLSPFEITSRSIRLFTVDGIYDINFKDKKANRLFNGMSVSESSFKGISYVIKIDSHEKPSKEKQNWYQIKDNHIKLLIELTSTYRMQSPKVYAFKNSALLNFKEQGKNQLYLYRAQADKVLKLKTPKNLEDVTIYNILLLNNHYWFLTTSGVFIFQLEKNKLNFKEQLFSSESVTDVLVDFNKNYWFTTLDNGVFVSSNLNIRHLNLENTKDKITAACALNKNQFLLGTNSGKLLFYSNNQVFKTLKLPGSKIIGNLFFDASYNQVIVSINASESYSIDLKTFTVKDEENKYSVAKTFSKINNKNLFYGSYKEAIIYNQPYTSDSTQIIRESRVKTSEVLNNKLFVSFIDGLYQFDVNSFYSKEIKLENESILVNSITKINNEIWLATQHNGLYCFKDNQLISKQNILPKQIQINTLKSDGEFLWISTDEGFYRFQPKTNALRSLNTQDGLTLSVDKFIILEDYLVAIFPNSFYLMPKNDMLFKAFKTSKVWIESVKINDKDTLVNTNYNLPYNFNNLRFDFNSNGFQSNKHVSYKYRIKPIDTTWREVPLNAHFVVFNSLSNGKYTFELQGQNISSKDIQFANPITFTINKPFWETYWFYALVLIIIVGLFWLYFRKRLKQKETQRIAEIDKILIDKKITNLRLENLRSQMNPHFIFNALNSIQDYIISNEKELASSYLVKFSRLIRMYLDYSQQNEITLEEELKALKLYLELEKVRFEDELEYTISVDNQLKTKQIKVPSLFIQPYVENALKHGLLHKLNDRKLHIEAKIIQENKLEITVEDNGIGRAQSEKLKRPNQQHKPFATKANEERVHLYKNKLKRDIAITTTDLYDENDVAAGTKVVITMPIQ</sequence>
<evidence type="ECO:0000256" key="1">
    <source>
        <dbReference type="SAM" id="Phobius"/>
    </source>
</evidence>
<dbReference type="SUPFAM" id="SSF50978">
    <property type="entry name" value="WD40 repeat-like"/>
    <property type="match status" value="1"/>
</dbReference>
<dbReference type="Gene3D" id="3.30.565.10">
    <property type="entry name" value="Histidine kinase-like ATPase, C-terminal domain"/>
    <property type="match status" value="1"/>
</dbReference>
<feature type="transmembrane region" description="Helical" evidence="1">
    <location>
        <begin position="719"/>
        <end position="737"/>
    </location>
</feature>
<reference evidence="5 6" key="1">
    <citation type="journal article" date="2014" name="Genome Announc.">
        <title>Draft Genome Sequence of the Algicidal Bacterium Mangrovimonas yunxiaonensis Strain LY01.</title>
        <authorList>
            <person name="Li Y."/>
            <person name="Zhu H."/>
            <person name="Li C."/>
            <person name="Zhang H."/>
            <person name="Chen Z."/>
            <person name="Zheng W."/>
            <person name="Xu H."/>
            <person name="Zheng T."/>
        </authorList>
    </citation>
    <scope>NUCLEOTIDE SEQUENCE [LARGE SCALE GENOMIC DNA]</scope>
    <source>
        <strain evidence="5 6">LY01</strain>
    </source>
</reference>
<dbReference type="Pfam" id="PF07495">
    <property type="entry name" value="Y_Y_Y"/>
    <property type="match status" value="1"/>
</dbReference>
<dbReference type="GO" id="GO:0016020">
    <property type="term" value="C:membrane"/>
    <property type="evidence" value="ECO:0007669"/>
    <property type="project" value="InterPro"/>
</dbReference>
<keyword evidence="5" id="KW-0418">Kinase</keyword>
<dbReference type="InterPro" id="IPR010559">
    <property type="entry name" value="Sig_transdc_His_kin_internal"/>
</dbReference>
<dbReference type="InterPro" id="IPR036322">
    <property type="entry name" value="WD40_repeat_dom_sf"/>
</dbReference>
<protein>
    <submittedName>
        <fullName evidence="5">Histidine kinase</fullName>
    </submittedName>
</protein>
<dbReference type="RefSeq" id="WP_036122778.1">
    <property type="nucleotide sequence ID" value="NZ_BMET01000004.1"/>
</dbReference>
<dbReference type="GO" id="GO:0000155">
    <property type="term" value="F:phosphorelay sensor kinase activity"/>
    <property type="evidence" value="ECO:0007669"/>
    <property type="project" value="InterPro"/>
</dbReference>
<dbReference type="InterPro" id="IPR050640">
    <property type="entry name" value="Bact_2-comp_sensor_kinase"/>
</dbReference>
<reference evidence="6" key="2">
    <citation type="submission" date="2014-07" db="EMBL/GenBank/DDBJ databases">
        <title>Genome sequence of Mangrovimonas yunxiaonensis.</title>
        <authorList>
            <person name="Li Y."/>
            <person name="Zheng T."/>
        </authorList>
    </citation>
    <scope>NUCLEOTIDE SEQUENCE [LARGE SCALE GENOMIC DNA]</scope>
    <source>
        <strain evidence="6">LY01</strain>
    </source>
</reference>
<dbReference type="AlphaFoldDB" id="A0A084TJG9"/>
<dbReference type="SUPFAM" id="SSF55874">
    <property type="entry name" value="ATPase domain of HSP90 chaperone/DNA topoisomerase II/histidine kinase"/>
    <property type="match status" value="1"/>
</dbReference>
<keyword evidence="1" id="KW-0472">Membrane</keyword>
<evidence type="ECO:0000256" key="2">
    <source>
        <dbReference type="SAM" id="SignalP"/>
    </source>
</evidence>
<keyword evidence="1" id="KW-0812">Transmembrane</keyword>
<dbReference type="PANTHER" id="PTHR34220:SF7">
    <property type="entry name" value="SENSOR HISTIDINE KINASE YPDA"/>
    <property type="match status" value="1"/>
</dbReference>
<dbReference type="eggNOG" id="COG3292">
    <property type="taxonomic scope" value="Bacteria"/>
</dbReference>
<feature type="signal peptide" evidence="2">
    <location>
        <begin position="1"/>
        <end position="21"/>
    </location>
</feature>
<dbReference type="InterPro" id="IPR015943">
    <property type="entry name" value="WD40/YVTN_repeat-like_dom_sf"/>
</dbReference>
<feature type="domain" description="Two component regulator three Y" evidence="4">
    <location>
        <begin position="648"/>
        <end position="703"/>
    </location>
</feature>
<dbReference type="InterPro" id="IPR036890">
    <property type="entry name" value="HATPase_C_sf"/>
</dbReference>
<accession>A0A084TJG9</accession>
<dbReference type="InterPro" id="IPR013783">
    <property type="entry name" value="Ig-like_fold"/>
</dbReference>
<feature type="domain" description="Signal transduction histidine kinase internal region" evidence="3">
    <location>
        <begin position="765"/>
        <end position="844"/>
    </location>
</feature>
<dbReference type="EMBL" id="JPFK01000007">
    <property type="protein sequence ID" value="KFB00855.1"/>
    <property type="molecule type" value="Genomic_DNA"/>
</dbReference>
<feature type="chain" id="PRO_5001782715" evidence="2">
    <location>
        <begin position="22"/>
        <end position="972"/>
    </location>
</feature>
<dbReference type="PANTHER" id="PTHR34220">
    <property type="entry name" value="SENSOR HISTIDINE KINASE YPDA"/>
    <property type="match status" value="1"/>
</dbReference>